<dbReference type="InterPro" id="IPR002401">
    <property type="entry name" value="Cyt_P450_E_grp-I"/>
</dbReference>
<evidence type="ECO:0000256" key="2">
    <source>
        <dbReference type="ARBA" id="ARBA00010617"/>
    </source>
</evidence>
<gene>
    <name evidence="10" type="ORF">IEQ34_008437</name>
</gene>
<evidence type="ECO:0000313" key="11">
    <source>
        <dbReference type="Proteomes" id="UP000775213"/>
    </source>
</evidence>
<comment type="cofactor">
    <cofactor evidence="1 8">
        <name>heme</name>
        <dbReference type="ChEBI" id="CHEBI:30413"/>
    </cofactor>
</comment>
<dbReference type="AlphaFoldDB" id="A0AAV7GZ66"/>
<comment type="caution">
    <text evidence="10">The sequence shown here is derived from an EMBL/GenBank/DDBJ whole genome shotgun (WGS) entry which is preliminary data.</text>
</comment>
<dbReference type="PANTHER" id="PTHR47955">
    <property type="entry name" value="CYTOCHROME P450 FAMILY 71 PROTEIN"/>
    <property type="match status" value="1"/>
</dbReference>
<dbReference type="EMBL" id="JAGFBR010000009">
    <property type="protein sequence ID" value="KAH0460862.1"/>
    <property type="molecule type" value="Genomic_DNA"/>
</dbReference>
<comment type="similarity">
    <text evidence="2 9">Belongs to the cytochrome P450 family.</text>
</comment>
<proteinExistence type="inferred from homology"/>
<evidence type="ECO:0000313" key="10">
    <source>
        <dbReference type="EMBL" id="KAH0460862.1"/>
    </source>
</evidence>
<dbReference type="PANTHER" id="PTHR47955:SF19">
    <property type="entry name" value="CYTOCHROME P450 71A9-LIKE ISOFORM X1"/>
    <property type="match status" value="1"/>
</dbReference>
<reference evidence="10 11" key="1">
    <citation type="journal article" date="2021" name="Hortic Res">
        <title>Chromosome-scale assembly of the Dendrobium chrysotoxum genome enhances the understanding of orchid evolution.</title>
        <authorList>
            <person name="Zhang Y."/>
            <person name="Zhang G.Q."/>
            <person name="Zhang D."/>
            <person name="Liu X.D."/>
            <person name="Xu X.Y."/>
            <person name="Sun W.H."/>
            <person name="Yu X."/>
            <person name="Zhu X."/>
            <person name="Wang Z.W."/>
            <person name="Zhao X."/>
            <person name="Zhong W.Y."/>
            <person name="Chen H."/>
            <person name="Yin W.L."/>
            <person name="Huang T."/>
            <person name="Niu S.C."/>
            <person name="Liu Z.J."/>
        </authorList>
    </citation>
    <scope>NUCLEOTIDE SEQUENCE [LARGE SCALE GENOMIC DNA]</scope>
    <source>
        <strain evidence="10">Lindl</strain>
    </source>
</reference>
<evidence type="ECO:0000256" key="4">
    <source>
        <dbReference type="ARBA" id="ARBA00022723"/>
    </source>
</evidence>
<dbReference type="GO" id="GO:0005506">
    <property type="term" value="F:iron ion binding"/>
    <property type="evidence" value="ECO:0007669"/>
    <property type="project" value="InterPro"/>
</dbReference>
<keyword evidence="3 8" id="KW-0349">Heme</keyword>
<dbReference type="Proteomes" id="UP000775213">
    <property type="component" value="Unassembled WGS sequence"/>
</dbReference>
<protein>
    <recommendedName>
        <fullName evidence="12">Cytochrome P450</fullName>
    </recommendedName>
</protein>
<dbReference type="PROSITE" id="PS00086">
    <property type="entry name" value="CYTOCHROME_P450"/>
    <property type="match status" value="1"/>
</dbReference>
<dbReference type="Pfam" id="PF00067">
    <property type="entry name" value="p450"/>
    <property type="match status" value="2"/>
</dbReference>
<dbReference type="PRINTS" id="PR00385">
    <property type="entry name" value="P450"/>
</dbReference>
<organism evidence="10 11">
    <name type="scientific">Dendrobium chrysotoxum</name>
    <name type="common">Orchid</name>
    <dbReference type="NCBI Taxonomy" id="161865"/>
    <lineage>
        <taxon>Eukaryota</taxon>
        <taxon>Viridiplantae</taxon>
        <taxon>Streptophyta</taxon>
        <taxon>Embryophyta</taxon>
        <taxon>Tracheophyta</taxon>
        <taxon>Spermatophyta</taxon>
        <taxon>Magnoliopsida</taxon>
        <taxon>Liliopsida</taxon>
        <taxon>Asparagales</taxon>
        <taxon>Orchidaceae</taxon>
        <taxon>Epidendroideae</taxon>
        <taxon>Malaxideae</taxon>
        <taxon>Dendrobiinae</taxon>
        <taxon>Dendrobium</taxon>
    </lineage>
</organism>
<feature type="binding site" description="axial binding residue" evidence="8">
    <location>
        <position position="457"/>
    </location>
    <ligand>
        <name>heme</name>
        <dbReference type="ChEBI" id="CHEBI:30413"/>
    </ligand>
    <ligandPart>
        <name>Fe</name>
        <dbReference type="ChEBI" id="CHEBI:18248"/>
    </ligandPart>
</feature>
<evidence type="ECO:0000256" key="5">
    <source>
        <dbReference type="ARBA" id="ARBA00023002"/>
    </source>
</evidence>
<dbReference type="InterPro" id="IPR017972">
    <property type="entry name" value="Cyt_P450_CS"/>
</dbReference>
<dbReference type="GO" id="GO:0004497">
    <property type="term" value="F:monooxygenase activity"/>
    <property type="evidence" value="ECO:0007669"/>
    <property type="project" value="UniProtKB-KW"/>
</dbReference>
<dbReference type="InterPro" id="IPR001128">
    <property type="entry name" value="Cyt_P450"/>
</dbReference>
<keyword evidence="5 9" id="KW-0560">Oxidoreductase</keyword>
<keyword evidence="7 9" id="KW-0503">Monooxygenase</keyword>
<dbReference type="GO" id="GO:0020037">
    <property type="term" value="F:heme binding"/>
    <property type="evidence" value="ECO:0007669"/>
    <property type="project" value="InterPro"/>
</dbReference>
<sequence>MIMEQQAFLCLFLFLVSFLSLKILLKANKSKGKKLLPCPWRLPIFGNLHLLNPNKLHHSLLSLSNKHGPLILLHLGSIPTIIISSHDVAEEIFTKHDITFSGRPLLTGPKKLFYNCSSVTFSTYGEHWRQARKIVMLELLSARRVRSFETIRVEEVEKFIAAIKDLSVANLSELTLSLANNIVCRVALGDKFADGGYGGKGGVWLHHLLKESQRFLGGFFVADFFPALKWVDRLIGFQGRIEKNFEQVDKFFDRVIWEHIKKEKEEDERSNNINGRGDKEDMVDILLRLHEVAVLHGGFLSSIDHVKAILWESFLAATDTSSATITWTMTQLMKNPRVMKKLQEELKQATNGDTHRLIQECELEKLPYLRQVIKESMRIKPPVPLLLPHETIQSCQIQGYDIPAKTRVIFNIMAISIDPNVWEKPLEFLPERFEGSKVDFKGQDFEFLPFGSGRRKCPGINFAMVIVELALANLLHCFDWSMPDGMKIEDINMDENIGLTTHKKEALCLVAKSKGSFHVHGTSPFSATSTFSIPNKPHNSHFSLSKKHGPLMLLHLGSFPTIIVFSRGIAEEIFTNHDLTFSSLPLLTGPKKLLYNCSNMAFSPYGDHWRQARRIIMLVLLSTRRSRSF</sequence>
<dbReference type="GO" id="GO:0016705">
    <property type="term" value="F:oxidoreductase activity, acting on paired donors, with incorporation or reduction of molecular oxygen"/>
    <property type="evidence" value="ECO:0007669"/>
    <property type="project" value="InterPro"/>
</dbReference>
<evidence type="ECO:0000256" key="7">
    <source>
        <dbReference type="ARBA" id="ARBA00023033"/>
    </source>
</evidence>
<dbReference type="PRINTS" id="PR00463">
    <property type="entry name" value="EP450I"/>
</dbReference>
<dbReference type="SUPFAM" id="SSF48264">
    <property type="entry name" value="Cytochrome P450"/>
    <property type="match status" value="2"/>
</dbReference>
<keyword evidence="11" id="KW-1185">Reference proteome</keyword>
<evidence type="ECO:0000256" key="6">
    <source>
        <dbReference type="ARBA" id="ARBA00023004"/>
    </source>
</evidence>
<name>A0AAV7GZ66_DENCH</name>
<evidence type="ECO:0000256" key="1">
    <source>
        <dbReference type="ARBA" id="ARBA00001971"/>
    </source>
</evidence>
<evidence type="ECO:0000256" key="9">
    <source>
        <dbReference type="RuleBase" id="RU000461"/>
    </source>
</evidence>
<keyword evidence="6 8" id="KW-0408">Iron</keyword>
<keyword evidence="4 8" id="KW-0479">Metal-binding</keyword>
<evidence type="ECO:0000256" key="3">
    <source>
        <dbReference type="ARBA" id="ARBA00022617"/>
    </source>
</evidence>
<evidence type="ECO:0008006" key="12">
    <source>
        <dbReference type="Google" id="ProtNLM"/>
    </source>
</evidence>
<accession>A0AAV7GZ66</accession>
<dbReference type="Gene3D" id="1.10.630.10">
    <property type="entry name" value="Cytochrome P450"/>
    <property type="match status" value="2"/>
</dbReference>
<evidence type="ECO:0000256" key="8">
    <source>
        <dbReference type="PIRSR" id="PIRSR602401-1"/>
    </source>
</evidence>
<dbReference type="FunFam" id="1.10.630.10:FF:000011">
    <property type="entry name" value="Cytochrome P450 83B1"/>
    <property type="match status" value="1"/>
</dbReference>
<dbReference type="InterPro" id="IPR036396">
    <property type="entry name" value="Cyt_P450_sf"/>
</dbReference>
<dbReference type="CDD" id="cd11072">
    <property type="entry name" value="CYP71-like"/>
    <property type="match status" value="1"/>
</dbReference>